<evidence type="ECO:0000259" key="23">
    <source>
        <dbReference type="Pfam" id="PF05524"/>
    </source>
</evidence>
<dbReference type="InterPro" id="IPR015813">
    <property type="entry name" value="Pyrv/PenolPyrv_kinase-like_dom"/>
</dbReference>
<keyword evidence="13 17" id="KW-0479">Metal-binding</keyword>
<reference evidence="24" key="1">
    <citation type="submission" date="2022-08" db="EMBL/GenBank/DDBJ databases">
        <title>Nisaea acidiphila sp. nov., isolated from a marine algal debris and emended description of the genus Nisaea Urios et al. 2008.</title>
        <authorList>
            <person name="Kwon K."/>
        </authorList>
    </citation>
    <scope>NUCLEOTIDE SEQUENCE</scope>
    <source>
        <strain evidence="24">MEBiC11861</strain>
    </source>
</reference>
<feature type="domain" description="PEP-utilising enzyme mobile" evidence="21">
    <location>
        <begin position="168"/>
        <end position="240"/>
    </location>
</feature>
<dbReference type="GO" id="GO:0046872">
    <property type="term" value="F:metal ion binding"/>
    <property type="evidence" value="ECO:0007669"/>
    <property type="project" value="UniProtKB-KW"/>
</dbReference>
<evidence type="ECO:0000313" key="24">
    <source>
        <dbReference type="EMBL" id="UUX51824.1"/>
    </source>
</evidence>
<dbReference type="Gene3D" id="3.20.20.60">
    <property type="entry name" value="Phosphoenolpyruvate-binding domains"/>
    <property type="match status" value="1"/>
</dbReference>
<evidence type="ECO:0000256" key="8">
    <source>
        <dbReference type="ARBA" id="ARBA00022448"/>
    </source>
</evidence>
<gene>
    <name evidence="24" type="primary">ptsP</name>
    <name evidence="24" type="ORF">NUH88_08995</name>
</gene>
<evidence type="ECO:0000256" key="9">
    <source>
        <dbReference type="ARBA" id="ARBA00022490"/>
    </source>
</evidence>
<keyword evidence="25" id="KW-1185">Reference proteome</keyword>
<evidence type="ECO:0000256" key="20">
    <source>
        <dbReference type="PIRSR" id="PIRSR000732-3"/>
    </source>
</evidence>
<dbReference type="Pfam" id="PF00391">
    <property type="entry name" value="PEP-utilizers"/>
    <property type="match status" value="1"/>
</dbReference>
<dbReference type="Gene3D" id="3.50.30.10">
    <property type="entry name" value="Phosphohistidine domain"/>
    <property type="match status" value="1"/>
</dbReference>
<dbReference type="Pfam" id="PF05524">
    <property type="entry name" value="PEP-utilisers_N"/>
    <property type="match status" value="1"/>
</dbReference>
<evidence type="ECO:0000256" key="14">
    <source>
        <dbReference type="ARBA" id="ARBA00022777"/>
    </source>
</evidence>
<feature type="binding site" evidence="20">
    <location>
        <position position="473"/>
    </location>
    <ligand>
        <name>Mg(2+)</name>
        <dbReference type="ChEBI" id="CHEBI:18420"/>
    </ligand>
</feature>
<dbReference type="PIRSF" id="PIRSF000732">
    <property type="entry name" value="PTS_enzyme_I"/>
    <property type="match status" value="1"/>
</dbReference>
<proteinExistence type="inferred from homology"/>
<evidence type="ECO:0000256" key="3">
    <source>
        <dbReference type="ARBA" id="ARBA00002728"/>
    </source>
</evidence>
<name>A0A9J7AX16_9PROT</name>
<dbReference type="AlphaFoldDB" id="A0A9J7AX16"/>
<sequence>MTKRVSGKTGERVIDGVGVSAGIAIGVAHVVETGLGQLPEYEIDVSAVDAEAGRFRAALAKAQKQVGKLRQKTAGMPEGVAEELAPLLDAHAAMLGSSRLGKGIETQIRERRINAEAAVQHVVHDITEAFAAMKDPYLAARVTDVRDVAGRVLRNLADKPYQAFSVLPKDAVIIADELSPADTALLDPSRVAALATTAGGPEGHSAIMARSMGLPAVLGVQGLLGKVRSGERVLVDGEHGRIVISPSAETLAEFERKAEARKRLERQLARLRSLPAESRDGELIVLQANLELPRDVEGALTAGAEGVGLLRTEFLFMNRDTLPDEDEQYAVLRGIVEGLEGRPVTIRTLDVGGDKISTALGGKIGVSPNPALGLRGIRLSLAETKLFETQIAAILRAGAHGPVRFLLPLISSVEQIRQSRKVIQKVVRRLKRKGVRIADPVPPLGAMIEVPAAALMADGLAREVDYFAIGTNDLTSYALAIDRSDDAVAGLYNPLHPAVLRLIQFTVQAGHRAGIPVSICGEIAGDPRYAPLLVGLGVRDLSMSSHSIPRVKQRVRAIDTGAATRRALAIMDQGDEGRISALLDDFNDSL</sequence>
<dbReference type="SUPFAM" id="SSF47831">
    <property type="entry name" value="Enzyme I of the PEP:sugar phosphotransferase system HPr-binding (sub)domain"/>
    <property type="match status" value="1"/>
</dbReference>
<keyword evidence="10 17" id="KW-0762">Sugar transport</keyword>
<dbReference type="PANTHER" id="PTHR46244:SF3">
    <property type="entry name" value="PHOSPHOENOLPYRUVATE-PROTEIN PHOSPHOTRANSFERASE"/>
    <property type="match status" value="1"/>
</dbReference>
<keyword evidence="9 17" id="KW-0963">Cytoplasm</keyword>
<feature type="active site" description="Proton donor" evidence="18">
    <location>
        <position position="520"/>
    </location>
</feature>
<accession>A0A9J7AX16</accession>
<dbReference type="Gene3D" id="1.10.274.10">
    <property type="entry name" value="PtsI, HPr-binding domain"/>
    <property type="match status" value="1"/>
</dbReference>
<feature type="domain" description="PEP-utilising enzyme C-terminal" evidence="22">
    <location>
        <begin position="267"/>
        <end position="559"/>
    </location>
</feature>
<evidence type="ECO:0000256" key="18">
    <source>
        <dbReference type="PIRSR" id="PIRSR000732-1"/>
    </source>
</evidence>
<evidence type="ECO:0000256" key="4">
    <source>
        <dbReference type="ARBA" id="ARBA00004496"/>
    </source>
</evidence>
<feature type="binding site" evidence="19">
    <location>
        <position position="347"/>
    </location>
    <ligand>
        <name>phosphoenolpyruvate</name>
        <dbReference type="ChEBI" id="CHEBI:58702"/>
    </ligand>
</feature>
<dbReference type="InterPro" id="IPR024692">
    <property type="entry name" value="PTS_EI"/>
</dbReference>
<protein>
    <recommendedName>
        <fullName evidence="7 17">Phosphoenolpyruvate-protein phosphotransferase</fullName>
        <ecNumber evidence="6 17">2.7.3.9</ecNumber>
    </recommendedName>
    <alternativeName>
        <fullName evidence="16 17">Phosphotransferase system, enzyme I</fullName>
    </alternativeName>
</protein>
<dbReference type="GO" id="GO:0005737">
    <property type="term" value="C:cytoplasm"/>
    <property type="evidence" value="ECO:0007669"/>
    <property type="project" value="UniProtKB-SubCell"/>
</dbReference>
<evidence type="ECO:0000256" key="15">
    <source>
        <dbReference type="ARBA" id="ARBA00022842"/>
    </source>
</evidence>
<dbReference type="Pfam" id="PF02896">
    <property type="entry name" value="PEP-utilizers_C"/>
    <property type="match status" value="1"/>
</dbReference>
<organism evidence="24 25">
    <name type="scientific">Nisaea acidiphila</name>
    <dbReference type="NCBI Taxonomy" id="1862145"/>
    <lineage>
        <taxon>Bacteria</taxon>
        <taxon>Pseudomonadati</taxon>
        <taxon>Pseudomonadota</taxon>
        <taxon>Alphaproteobacteria</taxon>
        <taxon>Rhodospirillales</taxon>
        <taxon>Thalassobaculaceae</taxon>
        <taxon>Nisaea</taxon>
    </lineage>
</organism>
<keyword evidence="12 17" id="KW-0598">Phosphotransferase system</keyword>
<evidence type="ECO:0000256" key="16">
    <source>
        <dbReference type="ARBA" id="ARBA00033235"/>
    </source>
</evidence>
<comment type="function">
    <text evidence="3 17">General (non sugar-specific) component of the phosphoenolpyruvate-dependent sugar phosphotransferase system (sugar PTS). This major carbohydrate active-transport system catalyzes the phosphorylation of incoming sugar substrates concomitantly with their translocation across the cell membrane. Enzyme I transfers the phosphoryl group from phosphoenolpyruvate (PEP) to the phosphoryl carrier protein (HPr).</text>
</comment>
<dbReference type="InterPro" id="IPR006318">
    <property type="entry name" value="PTS_EI-like"/>
</dbReference>
<dbReference type="PANTHER" id="PTHR46244">
    <property type="entry name" value="PHOSPHOENOLPYRUVATE-PROTEIN PHOSPHOTRANSFERASE"/>
    <property type="match status" value="1"/>
</dbReference>
<feature type="active site" description="Tele-phosphohistidine intermediate" evidence="18">
    <location>
        <position position="204"/>
    </location>
</feature>
<evidence type="ECO:0000259" key="22">
    <source>
        <dbReference type="Pfam" id="PF02896"/>
    </source>
</evidence>
<dbReference type="InterPro" id="IPR000121">
    <property type="entry name" value="PEP_util_C"/>
</dbReference>
<dbReference type="PRINTS" id="PR01736">
    <property type="entry name" value="PHPHTRNFRASE"/>
</dbReference>
<keyword evidence="11 17" id="KW-0808">Transferase</keyword>
<dbReference type="SUPFAM" id="SSF51621">
    <property type="entry name" value="Phosphoenolpyruvate/pyruvate domain"/>
    <property type="match status" value="1"/>
</dbReference>
<dbReference type="InterPro" id="IPR036637">
    <property type="entry name" value="Phosphohistidine_dom_sf"/>
</dbReference>
<evidence type="ECO:0000256" key="5">
    <source>
        <dbReference type="ARBA" id="ARBA00007837"/>
    </source>
</evidence>
<dbReference type="InterPro" id="IPR040442">
    <property type="entry name" value="Pyrv_kinase-like_dom_sf"/>
</dbReference>
<dbReference type="InterPro" id="IPR036618">
    <property type="entry name" value="PtsI_HPr-bd_sf"/>
</dbReference>
<dbReference type="InterPro" id="IPR008279">
    <property type="entry name" value="PEP-util_enz_mobile_dom"/>
</dbReference>
<comment type="cofactor">
    <cofactor evidence="2 17 20">
        <name>Mg(2+)</name>
        <dbReference type="ChEBI" id="CHEBI:18420"/>
    </cofactor>
</comment>
<dbReference type="EMBL" id="CP102480">
    <property type="protein sequence ID" value="UUX51824.1"/>
    <property type="molecule type" value="Genomic_DNA"/>
</dbReference>
<keyword evidence="15 17" id="KW-0460">Magnesium</keyword>
<evidence type="ECO:0000256" key="12">
    <source>
        <dbReference type="ARBA" id="ARBA00022683"/>
    </source>
</evidence>
<evidence type="ECO:0000256" key="2">
    <source>
        <dbReference type="ARBA" id="ARBA00001946"/>
    </source>
</evidence>
<evidence type="ECO:0000256" key="6">
    <source>
        <dbReference type="ARBA" id="ARBA00012232"/>
    </source>
</evidence>
<evidence type="ECO:0000256" key="7">
    <source>
        <dbReference type="ARBA" id="ARBA00016544"/>
    </source>
</evidence>
<dbReference type="RefSeq" id="WP_257771535.1">
    <property type="nucleotide sequence ID" value="NZ_CP102480.1"/>
</dbReference>
<dbReference type="NCBIfam" id="TIGR01417">
    <property type="entry name" value="PTS_I_fam"/>
    <property type="match status" value="1"/>
</dbReference>
<feature type="binding site" evidence="19">
    <location>
        <position position="311"/>
    </location>
    <ligand>
        <name>phosphoenolpyruvate</name>
        <dbReference type="ChEBI" id="CHEBI:58702"/>
    </ligand>
</feature>
<feature type="binding site" evidence="20">
    <location>
        <position position="449"/>
    </location>
    <ligand>
        <name>Mg(2+)</name>
        <dbReference type="ChEBI" id="CHEBI:18420"/>
    </ligand>
</feature>
<evidence type="ECO:0000256" key="1">
    <source>
        <dbReference type="ARBA" id="ARBA00000683"/>
    </source>
</evidence>
<dbReference type="KEGG" id="naci:NUH88_08995"/>
<dbReference type="Proteomes" id="UP001060336">
    <property type="component" value="Chromosome"/>
</dbReference>
<comment type="catalytic activity">
    <reaction evidence="1 17">
        <text>L-histidyl-[protein] + phosphoenolpyruvate = N(pros)-phospho-L-histidyl-[protein] + pyruvate</text>
        <dbReference type="Rhea" id="RHEA:23880"/>
        <dbReference type="Rhea" id="RHEA-COMP:9745"/>
        <dbReference type="Rhea" id="RHEA-COMP:9746"/>
        <dbReference type="ChEBI" id="CHEBI:15361"/>
        <dbReference type="ChEBI" id="CHEBI:29979"/>
        <dbReference type="ChEBI" id="CHEBI:58702"/>
        <dbReference type="ChEBI" id="CHEBI:64837"/>
        <dbReference type="EC" id="2.7.3.9"/>
    </reaction>
</comment>
<dbReference type="SUPFAM" id="SSF52009">
    <property type="entry name" value="Phosphohistidine domain"/>
    <property type="match status" value="1"/>
</dbReference>
<feature type="binding site" evidence="19">
    <location>
        <position position="483"/>
    </location>
    <ligand>
        <name>phosphoenolpyruvate</name>
        <dbReference type="ChEBI" id="CHEBI:58702"/>
    </ligand>
</feature>
<dbReference type="EC" id="2.7.3.9" evidence="6 17"/>
<evidence type="ECO:0000259" key="21">
    <source>
        <dbReference type="Pfam" id="PF00391"/>
    </source>
</evidence>
<dbReference type="GO" id="GO:0009401">
    <property type="term" value="P:phosphoenolpyruvate-dependent sugar phosphotransferase system"/>
    <property type="evidence" value="ECO:0007669"/>
    <property type="project" value="UniProtKB-KW"/>
</dbReference>
<feature type="domain" description="Phosphotransferase system enzyme I N-terminal" evidence="23">
    <location>
        <begin position="16"/>
        <end position="141"/>
    </location>
</feature>
<evidence type="ECO:0000256" key="10">
    <source>
        <dbReference type="ARBA" id="ARBA00022597"/>
    </source>
</evidence>
<keyword evidence="14 17" id="KW-0418">Kinase</keyword>
<comment type="similarity">
    <text evidence="5 17">Belongs to the PEP-utilizing enzyme family.</text>
</comment>
<dbReference type="GO" id="GO:0016301">
    <property type="term" value="F:kinase activity"/>
    <property type="evidence" value="ECO:0007669"/>
    <property type="project" value="UniProtKB-KW"/>
</dbReference>
<feature type="binding site" evidence="19">
    <location>
        <begin position="472"/>
        <end position="473"/>
    </location>
    <ligand>
        <name>phosphoenolpyruvate</name>
        <dbReference type="ChEBI" id="CHEBI:58702"/>
    </ligand>
</feature>
<evidence type="ECO:0000256" key="17">
    <source>
        <dbReference type="PIRNR" id="PIRNR000732"/>
    </source>
</evidence>
<dbReference type="GO" id="GO:0008965">
    <property type="term" value="F:phosphoenolpyruvate-protein phosphotransferase activity"/>
    <property type="evidence" value="ECO:0007669"/>
    <property type="project" value="UniProtKB-EC"/>
</dbReference>
<evidence type="ECO:0000256" key="11">
    <source>
        <dbReference type="ARBA" id="ARBA00022679"/>
    </source>
</evidence>
<evidence type="ECO:0000313" key="25">
    <source>
        <dbReference type="Proteomes" id="UP001060336"/>
    </source>
</evidence>
<dbReference type="InterPro" id="IPR050499">
    <property type="entry name" value="PEP-utilizing_PTS_enzyme"/>
</dbReference>
<evidence type="ECO:0000256" key="19">
    <source>
        <dbReference type="PIRSR" id="PIRSR000732-2"/>
    </source>
</evidence>
<dbReference type="InterPro" id="IPR008731">
    <property type="entry name" value="PTS_EIN"/>
</dbReference>
<comment type="subcellular location">
    <subcellularLocation>
        <location evidence="4 17">Cytoplasm</location>
    </subcellularLocation>
</comment>
<keyword evidence="8 17" id="KW-0813">Transport</keyword>
<evidence type="ECO:0000256" key="13">
    <source>
        <dbReference type="ARBA" id="ARBA00022723"/>
    </source>
</evidence>